<dbReference type="CDD" id="cd00130">
    <property type="entry name" value="PAS"/>
    <property type="match status" value="1"/>
</dbReference>
<evidence type="ECO:0000259" key="4">
    <source>
        <dbReference type="PROSITE" id="PS50887"/>
    </source>
</evidence>
<dbReference type="SUPFAM" id="SSF55073">
    <property type="entry name" value="Nucleotide cyclase"/>
    <property type="match status" value="1"/>
</dbReference>
<evidence type="ECO:0000259" key="2">
    <source>
        <dbReference type="PROSITE" id="PS50112"/>
    </source>
</evidence>
<gene>
    <name evidence="5" type="ORF">ACPOL_1664</name>
</gene>
<evidence type="ECO:0000313" key="5">
    <source>
        <dbReference type="EMBL" id="AXC11010.1"/>
    </source>
</evidence>
<dbReference type="CDD" id="cd01949">
    <property type="entry name" value="GGDEF"/>
    <property type="match status" value="1"/>
</dbReference>
<dbReference type="PROSITE" id="PS50113">
    <property type="entry name" value="PAC"/>
    <property type="match status" value="1"/>
</dbReference>
<dbReference type="InterPro" id="IPR000700">
    <property type="entry name" value="PAS-assoc_C"/>
</dbReference>
<dbReference type="PROSITE" id="PS50112">
    <property type="entry name" value="PAS"/>
    <property type="match status" value="1"/>
</dbReference>
<dbReference type="FunFam" id="3.30.70.270:FF:000001">
    <property type="entry name" value="Diguanylate cyclase domain protein"/>
    <property type="match status" value="1"/>
</dbReference>
<dbReference type="Gene3D" id="3.30.450.20">
    <property type="entry name" value="PAS domain"/>
    <property type="match status" value="2"/>
</dbReference>
<dbReference type="NCBIfam" id="TIGR00254">
    <property type="entry name" value="GGDEF"/>
    <property type="match status" value="1"/>
</dbReference>
<evidence type="ECO:0000256" key="1">
    <source>
        <dbReference type="SAM" id="MobiDB-lite"/>
    </source>
</evidence>
<dbReference type="Proteomes" id="UP000253606">
    <property type="component" value="Chromosome"/>
</dbReference>
<accession>A0A2Z5FW99</accession>
<evidence type="ECO:0000313" key="6">
    <source>
        <dbReference type="Proteomes" id="UP000253606"/>
    </source>
</evidence>
<dbReference type="InterPro" id="IPR000160">
    <property type="entry name" value="GGDEF_dom"/>
</dbReference>
<dbReference type="GO" id="GO:0003824">
    <property type="term" value="F:catalytic activity"/>
    <property type="evidence" value="ECO:0007669"/>
    <property type="project" value="UniProtKB-ARBA"/>
</dbReference>
<dbReference type="InterPro" id="IPR052155">
    <property type="entry name" value="Biofilm_reg_signaling"/>
</dbReference>
<feature type="domain" description="PAS" evidence="2">
    <location>
        <begin position="30"/>
        <end position="86"/>
    </location>
</feature>
<keyword evidence="6" id="KW-1185">Reference proteome</keyword>
<feature type="region of interest" description="Disordered" evidence="1">
    <location>
        <begin position="472"/>
        <end position="494"/>
    </location>
</feature>
<protein>
    <submittedName>
        <fullName evidence="5">Diguanylate cyclase/phosphodiesterase (GGDEF &amp; EAL domains) with PAS/PAC sensor(S)</fullName>
    </submittedName>
</protein>
<dbReference type="Pfam" id="PF13426">
    <property type="entry name" value="PAS_9"/>
    <property type="match status" value="1"/>
</dbReference>
<dbReference type="PANTHER" id="PTHR44757">
    <property type="entry name" value="DIGUANYLATE CYCLASE DGCP"/>
    <property type="match status" value="1"/>
</dbReference>
<dbReference type="SMART" id="SM00091">
    <property type="entry name" value="PAS"/>
    <property type="match status" value="2"/>
</dbReference>
<feature type="compositionally biased region" description="Polar residues" evidence="1">
    <location>
        <begin position="472"/>
        <end position="482"/>
    </location>
</feature>
<dbReference type="InterPro" id="IPR035965">
    <property type="entry name" value="PAS-like_dom_sf"/>
</dbReference>
<name>A0A2Z5FW99_9BACT</name>
<organism evidence="5 6">
    <name type="scientific">Acidisarcina polymorpha</name>
    <dbReference type="NCBI Taxonomy" id="2211140"/>
    <lineage>
        <taxon>Bacteria</taxon>
        <taxon>Pseudomonadati</taxon>
        <taxon>Acidobacteriota</taxon>
        <taxon>Terriglobia</taxon>
        <taxon>Terriglobales</taxon>
        <taxon>Acidobacteriaceae</taxon>
        <taxon>Acidisarcina</taxon>
    </lineage>
</organism>
<dbReference type="AlphaFoldDB" id="A0A2Z5FW99"/>
<evidence type="ECO:0000259" key="3">
    <source>
        <dbReference type="PROSITE" id="PS50113"/>
    </source>
</evidence>
<sequence length="494" mass="54986">MNRPDLPMILLERRSIAMFKEDGSAALRSSENRFHLLVDSIEDYAIYMLDARGQVITWNRGAEINNGYSSREVLGRNFKMFFVPEDVQAHVPALELEKASLQGRVAGEGWRLRKNGERFWASFVITAIRDPVGRLTGFAKVTRDLSELKRQRDASLVLELALKEERDCLYRAAECSMDALYLCESIRDSNFDIEDFVFTYLNSNVEKMTALSRSSMLGARMCEIFPEHRHNGLFDRYKQVVITGEGYVEELPTERDVPSSPWVRIQAIKLNDGVAITISNVTERKRTEECVLHAAHHDNLTGLPNRSLLRDRIGQAIERAKRFGGKVAVFLVDLDAFKSINDTFGHSSGDGVLVEVAVRLKGSVRATDSVIRIGGDEFVIVMPDITEDCDTLACADKIIDALHTPIEVEGHSLSTTCSLGVAIYPDSGQTIEELLSEADSAMYVAKRGGKNQFRAAVASAQVGQAGNKLETTIHPTSRNSADSLKLVPQSDLRE</sequence>
<dbReference type="EMBL" id="CP030840">
    <property type="protein sequence ID" value="AXC11010.1"/>
    <property type="molecule type" value="Genomic_DNA"/>
</dbReference>
<dbReference type="KEGG" id="abas:ACPOL_1664"/>
<dbReference type="InterPro" id="IPR043128">
    <property type="entry name" value="Rev_trsase/Diguanyl_cyclase"/>
</dbReference>
<dbReference type="SUPFAM" id="SSF55785">
    <property type="entry name" value="PYP-like sensor domain (PAS domain)"/>
    <property type="match status" value="2"/>
</dbReference>
<dbReference type="NCBIfam" id="TIGR00229">
    <property type="entry name" value="sensory_box"/>
    <property type="match status" value="1"/>
</dbReference>
<dbReference type="Pfam" id="PF00990">
    <property type="entry name" value="GGDEF"/>
    <property type="match status" value="1"/>
</dbReference>
<dbReference type="InterPro" id="IPR000014">
    <property type="entry name" value="PAS"/>
</dbReference>
<dbReference type="PROSITE" id="PS50887">
    <property type="entry name" value="GGDEF"/>
    <property type="match status" value="1"/>
</dbReference>
<feature type="domain" description="GGDEF" evidence="4">
    <location>
        <begin position="325"/>
        <end position="458"/>
    </location>
</feature>
<dbReference type="PANTHER" id="PTHR44757:SF2">
    <property type="entry name" value="BIOFILM ARCHITECTURE MAINTENANCE PROTEIN MBAA"/>
    <property type="match status" value="1"/>
</dbReference>
<feature type="domain" description="PAC" evidence="3">
    <location>
        <begin position="105"/>
        <end position="157"/>
    </location>
</feature>
<dbReference type="SMART" id="SM00267">
    <property type="entry name" value="GGDEF"/>
    <property type="match status" value="1"/>
</dbReference>
<proteinExistence type="predicted"/>
<dbReference type="InterPro" id="IPR029787">
    <property type="entry name" value="Nucleotide_cyclase"/>
</dbReference>
<reference evidence="5 6" key="1">
    <citation type="journal article" date="2018" name="Front. Microbiol.">
        <title>Hydrolytic Capabilities as a Key to Environmental Success: Chitinolytic and Cellulolytic Acidobacteria From Acidic Sub-arctic Soils and Boreal Peatlands.</title>
        <authorList>
            <person name="Belova S.E."/>
            <person name="Ravin N.V."/>
            <person name="Pankratov T.A."/>
            <person name="Rakitin A.L."/>
            <person name="Ivanova A.A."/>
            <person name="Beletsky A.V."/>
            <person name="Mardanov A.V."/>
            <person name="Sinninghe Damste J.S."/>
            <person name="Dedysh S.N."/>
        </authorList>
    </citation>
    <scope>NUCLEOTIDE SEQUENCE [LARGE SCALE GENOMIC DNA]</scope>
    <source>
        <strain evidence="5 6">SBC82</strain>
    </source>
</reference>
<dbReference type="Gene3D" id="3.30.70.270">
    <property type="match status" value="1"/>
</dbReference>